<dbReference type="EMBL" id="KZ857590">
    <property type="protein sequence ID" value="RDX40080.1"/>
    <property type="molecule type" value="Genomic_DNA"/>
</dbReference>
<organism evidence="1 2">
    <name type="scientific">Lentinus brumalis</name>
    <dbReference type="NCBI Taxonomy" id="2498619"/>
    <lineage>
        <taxon>Eukaryota</taxon>
        <taxon>Fungi</taxon>
        <taxon>Dikarya</taxon>
        <taxon>Basidiomycota</taxon>
        <taxon>Agaricomycotina</taxon>
        <taxon>Agaricomycetes</taxon>
        <taxon>Polyporales</taxon>
        <taxon>Polyporaceae</taxon>
        <taxon>Lentinus</taxon>
    </lineage>
</organism>
<protein>
    <submittedName>
        <fullName evidence="1">Uncharacterized protein</fullName>
    </submittedName>
</protein>
<sequence length="87" mass="9693">MITLPPELYATPTARNPPRTSSLHGFSTSWPISTAKAIPRRTDAPVQAWVCVWLCLLSLPNSELSTRLTLRPSCFSPTCPSHMLRRC</sequence>
<proteinExistence type="predicted"/>
<name>A0A371CII8_9APHY</name>
<reference evidence="1 2" key="1">
    <citation type="journal article" date="2018" name="Biotechnol. Biofuels">
        <title>Integrative visual omics of the white-rot fungus Polyporus brumalis exposes the biotechnological potential of its oxidative enzymes for delignifying raw plant biomass.</title>
        <authorList>
            <person name="Miyauchi S."/>
            <person name="Rancon A."/>
            <person name="Drula E."/>
            <person name="Hage H."/>
            <person name="Chaduli D."/>
            <person name="Favel A."/>
            <person name="Grisel S."/>
            <person name="Henrissat B."/>
            <person name="Herpoel-Gimbert I."/>
            <person name="Ruiz-Duenas F.J."/>
            <person name="Chevret D."/>
            <person name="Hainaut M."/>
            <person name="Lin J."/>
            <person name="Wang M."/>
            <person name="Pangilinan J."/>
            <person name="Lipzen A."/>
            <person name="Lesage-Meessen L."/>
            <person name="Navarro D."/>
            <person name="Riley R."/>
            <person name="Grigoriev I.V."/>
            <person name="Zhou S."/>
            <person name="Raouche S."/>
            <person name="Rosso M.N."/>
        </authorList>
    </citation>
    <scope>NUCLEOTIDE SEQUENCE [LARGE SCALE GENOMIC DNA]</scope>
    <source>
        <strain evidence="1 2">BRFM 1820</strain>
    </source>
</reference>
<dbReference type="Proteomes" id="UP000256964">
    <property type="component" value="Unassembled WGS sequence"/>
</dbReference>
<accession>A0A371CII8</accession>
<evidence type="ECO:0000313" key="1">
    <source>
        <dbReference type="EMBL" id="RDX40080.1"/>
    </source>
</evidence>
<evidence type="ECO:0000313" key="2">
    <source>
        <dbReference type="Proteomes" id="UP000256964"/>
    </source>
</evidence>
<gene>
    <name evidence="1" type="ORF">OH76DRAFT_459977</name>
</gene>
<dbReference type="AlphaFoldDB" id="A0A371CII8"/>
<keyword evidence="2" id="KW-1185">Reference proteome</keyword>